<gene>
    <name evidence="7" type="ORF">CTEN210_16370</name>
</gene>
<evidence type="ECO:0000256" key="1">
    <source>
        <dbReference type="ARBA" id="ARBA00004141"/>
    </source>
</evidence>
<feature type="transmembrane region" description="Helical" evidence="5">
    <location>
        <begin position="189"/>
        <end position="215"/>
    </location>
</feature>
<dbReference type="AlphaFoldDB" id="A0AAD3DC32"/>
<protein>
    <recommendedName>
        <fullName evidence="6">G-protein coupled receptors family 1 profile domain-containing protein</fullName>
    </recommendedName>
</protein>
<keyword evidence="3 5" id="KW-1133">Transmembrane helix</keyword>
<dbReference type="SUPFAM" id="SSF81321">
    <property type="entry name" value="Family A G protein-coupled receptor-like"/>
    <property type="match status" value="1"/>
</dbReference>
<feature type="domain" description="G-protein coupled receptors family 1 profile" evidence="6">
    <location>
        <begin position="21"/>
        <end position="363"/>
    </location>
</feature>
<evidence type="ECO:0000256" key="4">
    <source>
        <dbReference type="ARBA" id="ARBA00023136"/>
    </source>
</evidence>
<dbReference type="InterPro" id="IPR017452">
    <property type="entry name" value="GPCR_Rhodpsn_7TM"/>
</dbReference>
<feature type="transmembrane region" description="Helical" evidence="5">
    <location>
        <begin position="343"/>
        <end position="363"/>
    </location>
</feature>
<name>A0AAD3DC32_9STRA</name>
<dbReference type="EMBL" id="BLLK01000069">
    <property type="protein sequence ID" value="GFH59894.1"/>
    <property type="molecule type" value="Genomic_DNA"/>
</dbReference>
<dbReference type="Gene3D" id="1.20.1070.10">
    <property type="entry name" value="Rhodopsin 7-helix transmembrane proteins"/>
    <property type="match status" value="1"/>
</dbReference>
<evidence type="ECO:0000256" key="3">
    <source>
        <dbReference type="ARBA" id="ARBA00022989"/>
    </source>
</evidence>
<dbReference type="GO" id="GO:0004930">
    <property type="term" value="F:G protein-coupled receptor activity"/>
    <property type="evidence" value="ECO:0007669"/>
    <property type="project" value="TreeGrafter"/>
</dbReference>
<evidence type="ECO:0000259" key="6">
    <source>
        <dbReference type="PROSITE" id="PS50262"/>
    </source>
</evidence>
<dbReference type="GO" id="GO:0007189">
    <property type="term" value="P:adenylate cyclase-activating G protein-coupled receptor signaling pathway"/>
    <property type="evidence" value="ECO:0007669"/>
    <property type="project" value="TreeGrafter"/>
</dbReference>
<proteinExistence type="predicted"/>
<comment type="subcellular location">
    <subcellularLocation>
        <location evidence="1">Membrane</location>
        <topology evidence="1">Multi-pass membrane protein</topology>
    </subcellularLocation>
</comment>
<accession>A0AAD3DC32</accession>
<dbReference type="PANTHER" id="PTHR23112">
    <property type="entry name" value="G PROTEIN-COUPLED RECEPTOR 157-RELATED"/>
    <property type="match status" value="1"/>
</dbReference>
<feature type="transmembrane region" description="Helical" evidence="5">
    <location>
        <begin position="312"/>
        <end position="331"/>
    </location>
</feature>
<evidence type="ECO:0000256" key="5">
    <source>
        <dbReference type="SAM" id="Phobius"/>
    </source>
</evidence>
<keyword evidence="8" id="KW-1185">Reference proteome</keyword>
<evidence type="ECO:0000313" key="7">
    <source>
        <dbReference type="EMBL" id="GFH59894.1"/>
    </source>
</evidence>
<dbReference type="Proteomes" id="UP001054902">
    <property type="component" value="Unassembled WGS sequence"/>
</dbReference>
<dbReference type="PROSITE" id="PS50262">
    <property type="entry name" value="G_PROTEIN_RECEP_F1_2"/>
    <property type="match status" value="1"/>
</dbReference>
<dbReference type="GO" id="GO:0005886">
    <property type="term" value="C:plasma membrane"/>
    <property type="evidence" value="ECO:0007669"/>
    <property type="project" value="TreeGrafter"/>
</dbReference>
<sequence>MKLLVVSQIIRCTSASVSLLGSTTIALMIIRYPRGLKSIYSRIIFGLSIFDIFQSLWILTSPFLSPSNDDDLPQGLWSRGTTGSCEAIGFIGLLGSSGIPLYTLFLTFYFLLKVKYKVDLDEFSKKKEWIFHSFIWVFGLIGATHALAKQEINPTRNGSLCTLVPKPFNCWIDDSVECTRGPNALMTGAIFLSIPLVIIFILLIVFLGMLTQYVFQQEKLIHMQANAYRVSNENDAFDDRSDTEERIPDEGTVSIVELVEKIRQEESEAMESSNIPKEEDAIEQVRNETIPNSIQNITRPLSITRQSFHQSFLYILAFFLVWSLPVYFFFASLRKSTTGVKDWFFLTLSIFFPASGFFNILIYTRPKILLLQRAHPNTRWIQRFSAVVIAGGEMPTILDEID</sequence>
<evidence type="ECO:0000313" key="8">
    <source>
        <dbReference type="Proteomes" id="UP001054902"/>
    </source>
</evidence>
<keyword evidence="2 5" id="KW-0812">Transmembrane</keyword>
<feature type="transmembrane region" description="Helical" evidence="5">
    <location>
        <begin position="6"/>
        <end position="27"/>
    </location>
</feature>
<comment type="caution">
    <text evidence="7">The sequence shown here is derived from an EMBL/GenBank/DDBJ whole genome shotgun (WGS) entry which is preliminary data.</text>
</comment>
<reference evidence="7 8" key="1">
    <citation type="journal article" date="2021" name="Sci. Rep.">
        <title>The genome of the diatom Chaetoceros tenuissimus carries an ancient integrated fragment of an extant virus.</title>
        <authorList>
            <person name="Hongo Y."/>
            <person name="Kimura K."/>
            <person name="Takaki Y."/>
            <person name="Yoshida Y."/>
            <person name="Baba S."/>
            <person name="Kobayashi G."/>
            <person name="Nagasaki K."/>
            <person name="Hano T."/>
            <person name="Tomaru Y."/>
        </authorList>
    </citation>
    <scope>NUCLEOTIDE SEQUENCE [LARGE SCALE GENOMIC DNA]</scope>
    <source>
        <strain evidence="7 8">NIES-3715</strain>
    </source>
</reference>
<feature type="transmembrane region" description="Helical" evidence="5">
    <location>
        <begin position="87"/>
        <end position="109"/>
    </location>
</feature>
<evidence type="ECO:0000256" key="2">
    <source>
        <dbReference type="ARBA" id="ARBA00022692"/>
    </source>
</evidence>
<dbReference type="PANTHER" id="PTHR23112:SF0">
    <property type="entry name" value="TRANSMEMBRANE PROTEIN 116"/>
    <property type="match status" value="1"/>
</dbReference>
<feature type="transmembrane region" description="Helical" evidence="5">
    <location>
        <begin position="39"/>
        <end position="59"/>
    </location>
</feature>
<feature type="transmembrane region" description="Helical" evidence="5">
    <location>
        <begin position="129"/>
        <end position="148"/>
    </location>
</feature>
<organism evidence="7 8">
    <name type="scientific">Chaetoceros tenuissimus</name>
    <dbReference type="NCBI Taxonomy" id="426638"/>
    <lineage>
        <taxon>Eukaryota</taxon>
        <taxon>Sar</taxon>
        <taxon>Stramenopiles</taxon>
        <taxon>Ochrophyta</taxon>
        <taxon>Bacillariophyta</taxon>
        <taxon>Coscinodiscophyceae</taxon>
        <taxon>Chaetocerotophycidae</taxon>
        <taxon>Chaetocerotales</taxon>
        <taxon>Chaetocerotaceae</taxon>
        <taxon>Chaetoceros</taxon>
    </lineage>
</organism>
<keyword evidence="4 5" id="KW-0472">Membrane</keyword>